<organism evidence="3 4">
    <name type="scientific">Denitrobacterium detoxificans</name>
    <dbReference type="NCBI Taxonomy" id="79604"/>
    <lineage>
        <taxon>Bacteria</taxon>
        <taxon>Bacillati</taxon>
        <taxon>Actinomycetota</taxon>
        <taxon>Coriobacteriia</taxon>
        <taxon>Eggerthellales</taxon>
        <taxon>Eggerthellaceae</taxon>
        <taxon>Denitrobacterium</taxon>
    </lineage>
</organism>
<dbReference type="Gene3D" id="3.30.565.10">
    <property type="entry name" value="Histidine kinase-like ATPase, C-terminal domain"/>
    <property type="match status" value="1"/>
</dbReference>
<dbReference type="EMBL" id="FOEC01000001">
    <property type="protein sequence ID" value="SEO44826.1"/>
    <property type="molecule type" value="Genomic_DNA"/>
</dbReference>
<dbReference type="Pfam" id="PF14501">
    <property type="entry name" value="HATPase_c_5"/>
    <property type="match status" value="1"/>
</dbReference>
<dbReference type="RefSeq" id="WP_066660032.1">
    <property type="nucleotide sequence ID" value="NZ_CP011402.1"/>
</dbReference>
<feature type="transmembrane region" description="Helical" evidence="1">
    <location>
        <begin position="6"/>
        <end position="28"/>
    </location>
</feature>
<evidence type="ECO:0000313" key="3">
    <source>
        <dbReference type="EMBL" id="SEO44826.1"/>
    </source>
</evidence>
<dbReference type="SUPFAM" id="SSF55874">
    <property type="entry name" value="ATPase domain of HSP90 chaperone/DNA topoisomerase II/histidine kinase"/>
    <property type="match status" value="1"/>
</dbReference>
<sequence>MVSFSNIFYSVCEQLMMVSSAYLTLTPLVAAEWISRRTRVTFMLLVAAMGVTCGVMYEVLPESKLPLFILTSVVSIGVLIAVTRIRPYFLLYLFFTSEFFVYSLSTFARVADAFMYPESLAASHYTWFGEIVLWSSLVLFCAASYSLFHDRIPYILENGVMGQSGRSFWHNAWLLPFMCYLVDVLAIDVPSDPSLVDGNVLFSLVFLQLVIMTLYLSILGLEYYLMHSAKDAQEGLNREHLLDMQLRQNTVMKERIDQARRARHDLRHFRNTVAMYLRNDDPDGLKTYLGQLDEITDDSPLIWCENSIVNAIVGHYVSRAQALGAEVQVHAQVPQECGITEAQFSVVVGNVLENAVAALERAKEEGGIRLALIIAIDVGVGRQFTLDVRNTYAGEILKNGQGELLSTKHEGTGVGTASVTAVAERMGGFARFGNEGGMFRAYVLMPLG</sequence>
<keyword evidence="4" id="KW-1185">Reference proteome</keyword>
<feature type="transmembrane region" description="Helical" evidence="1">
    <location>
        <begin position="199"/>
        <end position="221"/>
    </location>
</feature>
<dbReference type="InterPro" id="IPR032834">
    <property type="entry name" value="NatK-like_C"/>
</dbReference>
<feature type="transmembrane region" description="Helical" evidence="1">
    <location>
        <begin position="65"/>
        <end position="82"/>
    </location>
</feature>
<feature type="transmembrane region" description="Helical" evidence="1">
    <location>
        <begin position="131"/>
        <end position="148"/>
    </location>
</feature>
<keyword evidence="1" id="KW-0472">Membrane</keyword>
<evidence type="ECO:0000313" key="4">
    <source>
        <dbReference type="Proteomes" id="UP000182975"/>
    </source>
</evidence>
<evidence type="ECO:0000256" key="1">
    <source>
        <dbReference type="SAM" id="Phobius"/>
    </source>
</evidence>
<evidence type="ECO:0000259" key="2">
    <source>
        <dbReference type="Pfam" id="PF14501"/>
    </source>
</evidence>
<proteinExistence type="predicted"/>
<reference evidence="4" key="1">
    <citation type="submission" date="2016-10" db="EMBL/GenBank/DDBJ databases">
        <authorList>
            <person name="Varghese N."/>
        </authorList>
    </citation>
    <scope>NUCLEOTIDE SEQUENCE [LARGE SCALE GENOMIC DNA]</scope>
    <source>
        <strain evidence="4">DSM 21843</strain>
    </source>
</reference>
<accession>A0A172RVZ5</accession>
<dbReference type="STRING" id="79604.AAY81_00470"/>
<keyword evidence="1" id="KW-1133">Transmembrane helix</keyword>
<keyword evidence="3" id="KW-0418">Kinase</keyword>
<dbReference type="AlphaFoldDB" id="A0A172RVZ5"/>
<dbReference type="GO" id="GO:0016301">
    <property type="term" value="F:kinase activity"/>
    <property type="evidence" value="ECO:0007669"/>
    <property type="project" value="UniProtKB-KW"/>
</dbReference>
<dbReference type="InterPro" id="IPR036890">
    <property type="entry name" value="HATPase_C_sf"/>
</dbReference>
<name>A0A172RVZ5_9ACTN</name>
<feature type="transmembrane region" description="Helical" evidence="1">
    <location>
        <begin position="40"/>
        <end position="59"/>
    </location>
</feature>
<dbReference type="KEGG" id="ddt:AAY81_00470"/>
<gene>
    <name evidence="3" type="ORF">SAMN02910314_00290</name>
</gene>
<feature type="transmembrane region" description="Helical" evidence="1">
    <location>
        <begin position="89"/>
        <end position="111"/>
    </location>
</feature>
<feature type="transmembrane region" description="Helical" evidence="1">
    <location>
        <begin position="168"/>
        <end position="187"/>
    </location>
</feature>
<feature type="domain" description="Sensor histidine kinase NatK-like C-terminal" evidence="2">
    <location>
        <begin position="343"/>
        <end position="445"/>
    </location>
</feature>
<protein>
    <submittedName>
        <fullName evidence="3">Sensor histidine kinase YesM</fullName>
    </submittedName>
</protein>
<keyword evidence="3" id="KW-0808">Transferase</keyword>
<dbReference type="Proteomes" id="UP000182975">
    <property type="component" value="Unassembled WGS sequence"/>
</dbReference>
<keyword evidence="1" id="KW-0812">Transmembrane</keyword>